<evidence type="ECO:0000313" key="3">
    <source>
        <dbReference type="Proteomes" id="UP000277580"/>
    </source>
</evidence>
<feature type="compositionally biased region" description="Basic and acidic residues" evidence="1">
    <location>
        <begin position="1"/>
        <end position="16"/>
    </location>
</feature>
<reference evidence="2 3" key="1">
    <citation type="journal article" date="2018" name="Nat. Ecol. Evol.">
        <title>Pezizomycetes genomes reveal the molecular basis of ectomycorrhizal truffle lifestyle.</title>
        <authorList>
            <person name="Murat C."/>
            <person name="Payen T."/>
            <person name="Noel B."/>
            <person name="Kuo A."/>
            <person name="Morin E."/>
            <person name="Chen J."/>
            <person name="Kohler A."/>
            <person name="Krizsan K."/>
            <person name="Balestrini R."/>
            <person name="Da Silva C."/>
            <person name="Montanini B."/>
            <person name="Hainaut M."/>
            <person name="Levati E."/>
            <person name="Barry K.W."/>
            <person name="Belfiori B."/>
            <person name="Cichocki N."/>
            <person name="Clum A."/>
            <person name="Dockter R.B."/>
            <person name="Fauchery L."/>
            <person name="Guy J."/>
            <person name="Iotti M."/>
            <person name="Le Tacon F."/>
            <person name="Lindquist E.A."/>
            <person name="Lipzen A."/>
            <person name="Malagnac F."/>
            <person name="Mello A."/>
            <person name="Molinier V."/>
            <person name="Miyauchi S."/>
            <person name="Poulain J."/>
            <person name="Riccioni C."/>
            <person name="Rubini A."/>
            <person name="Sitrit Y."/>
            <person name="Splivallo R."/>
            <person name="Traeger S."/>
            <person name="Wang M."/>
            <person name="Zifcakova L."/>
            <person name="Wipf D."/>
            <person name="Zambonelli A."/>
            <person name="Paolocci F."/>
            <person name="Nowrousian M."/>
            <person name="Ottonello S."/>
            <person name="Baldrian P."/>
            <person name="Spatafora J.W."/>
            <person name="Henrissat B."/>
            <person name="Nagy L.G."/>
            <person name="Aury J.M."/>
            <person name="Wincker P."/>
            <person name="Grigoriev I.V."/>
            <person name="Bonfante P."/>
            <person name="Martin F.M."/>
        </authorList>
    </citation>
    <scope>NUCLEOTIDE SEQUENCE [LARGE SCALE GENOMIC DNA]</scope>
    <source>
        <strain evidence="2 3">CCBAS932</strain>
    </source>
</reference>
<sequence length="84" mass="9801">MVRKGREGRKEKEREGKKLRKKKLRMVTPPGKVTASRHISAYPKVVILSHFFYFYLPCTLCMWRVEGVRIGWMQPIIAHGDNSA</sequence>
<organism evidence="2 3">
    <name type="scientific">Morchella conica CCBAS932</name>
    <dbReference type="NCBI Taxonomy" id="1392247"/>
    <lineage>
        <taxon>Eukaryota</taxon>
        <taxon>Fungi</taxon>
        <taxon>Dikarya</taxon>
        <taxon>Ascomycota</taxon>
        <taxon>Pezizomycotina</taxon>
        <taxon>Pezizomycetes</taxon>
        <taxon>Pezizales</taxon>
        <taxon>Morchellaceae</taxon>
        <taxon>Morchella</taxon>
    </lineage>
</organism>
<proteinExistence type="predicted"/>
<dbReference type="InParanoid" id="A0A3N4KMB1"/>
<dbReference type="AlphaFoldDB" id="A0A3N4KMB1"/>
<evidence type="ECO:0000313" key="2">
    <source>
        <dbReference type="EMBL" id="RPB10499.1"/>
    </source>
</evidence>
<gene>
    <name evidence="2" type="ORF">P167DRAFT_246293</name>
</gene>
<keyword evidence="3" id="KW-1185">Reference proteome</keyword>
<evidence type="ECO:0000256" key="1">
    <source>
        <dbReference type="SAM" id="MobiDB-lite"/>
    </source>
</evidence>
<dbReference type="Proteomes" id="UP000277580">
    <property type="component" value="Unassembled WGS sequence"/>
</dbReference>
<dbReference type="EMBL" id="ML119142">
    <property type="protein sequence ID" value="RPB10499.1"/>
    <property type="molecule type" value="Genomic_DNA"/>
</dbReference>
<feature type="region of interest" description="Disordered" evidence="1">
    <location>
        <begin position="1"/>
        <end position="21"/>
    </location>
</feature>
<name>A0A3N4KMB1_9PEZI</name>
<protein>
    <submittedName>
        <fullName evidence="2">Uncharacterized protein</fullName>
    </submittedName>
</protein>
<accession>A0A3N4KMB1</accession>